<feature type="domain" description="Bifunctional inhibitor/plant lipid transfer protein/seed storage helical" evidence="5">
    <location>
        <begin position="29"/>
        <end position="105"/>
    </location>
</feature>
<evidence type="ECO:0000256" key="3">
    <source>
        <dbReference type="ARBA" id="ARBA00023121"/>
    </source>
</evidence>
<keyword evidence="2" id="KW-0813">Transport</keyword>
<dbReference type="OMA" id="CCDAMTL"/>
<accession>A0A1S4C7G8</accession>
<feature type="chain" id="PRO_5010262971" evidence="4">
    <location>
        <begin position="26"/>
        <end position="153"/>
    </location>
</feature>
<feature type="signal peptide" evidence="4">
    <location>
        <begin position="1"/>
        <end position="25"/>
    </location>
</feature>
<dbReference type="InterPro" id="IPR016140">
    <property type="entry name" value="Bifunc_inhib/LTP/seed_store"/>
</dbReference>
<dbReference type="Gene3D" id="1.10.110.10">
    <property type="entry name" value="Plant lipid-transfer and hydrophobic proteins"/>
    <property type="match status" value="1"/>
</dbReference>
<dbReference type="KEGG" id="nta:107815778"/>
<dbReference type="Pfam" id="PF00234">
    <property type="entry name" value="Tryp_alpha_amyl"/>
    <property type="match status" value="1"/>
</dbReference>
<proteinExistence type="inferred from homology"/>
<dbReference type="PANTHER" id="PTHR33076">
    <property type="entry name" value="NON-SPECIFIC LIPID-TRANSFER PROTEIN 2-RELATED"/>
    <property type="match status" value="1"/>
</dbReference>
<evidence type="ECO:0000259" key="5">
    <source>
        <dbReference type="Pfam" id="PF00234"/>
    </source>
</evidence>
<dbReference type="CDD" id="cd01960">
    <property type="entry name" value="nsLTP1"/>
    <property type="match status" value="1"/>
</dbReference>
<gene>
    <name evidence="6" type="primary">LOC107815778</name>
</gene>
<dbReference type="SUPFAM" id="SSF47699">
    <property type="entry name" value="Bifunctional inhibitor/lipid-transfer protein/seed storage 2S albumin"/>
    <property type="match status" value="1"/>
</dbReference>
<dbReference type="PaxDb" id="4097-A0A1S4C7G8"/>
<evidence type="ECO:0000256" key="2">
    <source>
        <dbReference type="ARBA" id="ARBA00022448"/>
    </source>
</evidence>
<dbReference type="RefSeq" id="XP_016496894.1">
    <property type="nucleotide sequence ID" value="XM_016641408.1"/>
</dbReference>
<keyword evidence="4" id="KW-0732">Signal</keyword>
<evidence type="ECO:0000256" key="4">
    <source>
        <dbReference type="SAM" id="SignalP"/>
    </source>
</evidence>
<protein>
    <submittedName>
        <fullName evidence="6">Non-specific lipid-transfer protein 14</fullName>
    </submittedName>
</protein>
<comment type="similarity">
    <text evidence="1">Belongs to the plant LTP family.</text>
</comment>
<keyword evidence="3" id="KW-0446">Lipid-binding</keyword>
<dbReference type="InterPro" id="IPR036312">
    <property type="entry name" value="Bifun_inhib/LTP/seed_sf"/>
</dbReference>
<evidence type="ECO:0000256" key="1">
    <source>
        <dbReference type="ARBA" id="ARBA00009748"/>
    </source>
</evidence>
<dbReference type="InterPro" id="IPR000528">
    <property type="entry name" value="Plant_nsLTP"/>
</dbReference>
<evidence type="ECO:0000313" key="6">
    <source>
        <dbReference type="RefSeq" id="XP_016496894.1"/>
    </source>
</evidence>
<dbReference type="GO" id="GO:0006869">
    <property type="term" value="P:lipid transport"/>
    <property type="evidence" value="ECO:0007669"/>
    <property type="project" value="InterPro"/>
</dbReference>
<reference evidence="6" key="1">
    <citation type="submission" date="2025-08" db="UniProtKB">
        <authorList>
            <consortium name="RefSeq"/>
        </authorList>
    </citation>
    <scope>IDENTIFICATION</scope>
</reference>
<name>A0A1S4C7G8_TOBAC</name>
<dbReference type="GO" id="GO:0008289">
    <property type="term" value="F:lipid binding"/>
    <property type="evidence" value="ECO:0007669"/>
    <property type="project" value="UniProtKB-KW"/>
</dbReference>
<dbReference type="STRING" id="4097.A0A1S4C7G8"/>
<dbReference type="SMR" id="A0A1S4C7G8"/>
<sequence>MAREKSVMCMVMVLGVAIIIQGTGAAEECSTVTALVAACSSFVNYGTPDPTPGAPCCVAMTTLSNIASSTEMRQAVCRCVMDLITTYNPNATAIATLPGFCGVSLGFTIDPNTDSIRYSRSTGPINRDLLWLKKFSTPGCLITIWSLESDAEE</sequence>
<dbReference type="OrthoDB" id="1919446at2759"/>
<dbReference type="PRINTS" id="PR00382">
    <property type="entry name" value="LIPIDTRNSFER"/>
</dbReference>
<organism evidence="6">
    <name type="scientific">Nicotiana tabacum</name>
    <name type="common">Common tobacco</name>
    <dbReference type="NCBI Taxonomy" id="4097"/>
    <lineage>
        <taxon>Eukaryota</taxon>
        <taxon>Viridiplantae</taxon>
        <taxon>Streptophyta</taxon>
        <taxon>Embryophyta</taxon>
        <taxon>Tracheophyta</taxon>
        <taxon>Spermatophyta</taxon>
        <taxon>Magnoliopsida</taxon>
        <taxon>eudicotyledons</taxon>
        <taxon>Gunneridae</taxon>
        <taxon>Pentapetalae</taxon>
        <taxon>asterids</taxon>
        <taxon>lamiids</taxon>
        <taxon>Solanales</taxon>
        <taxon>Solanaceae</taxon>
        <taxon>Nicotianoideae</taxon>
        <taxon>Nicotianeae</taxon>
        <taxon>Nicotiana</taxon>
    </lineage>
</organism>
<dbReference type="AlphaFoldDB" id="A0A1S4C7G8"/>